<dbReference type="Pfam" id="PF04245">
    <property type="entry name" value="NA37"/>
    <property type="match status" value="1"/>
</dbReference>
<dbReference type="RefSeq" id="WP_111000845.1">
    <property type="nucleotide sequence ID" value="NZ_QKTW01000027.1"/>
</dbReference>
<evidence type="ECO:0000313" key="1">
    <source>
        <dbReference type="EMBL" id="PZF71109.1"/>
    </source>
</evidence>
<dbReference type="GO" id="GO:0009295">
    <property type="term" value="C:nucleoid"/>
    <property type="evidence" value="ECO:0007669"/>
    <property type="project" value="InterPro"/>
</dbReference>
<reference evidence="1 2" key="1">
    <citation type="submission" date="2018-06" db="EMBL/GenBank/DDBJ databases">
        <title>Mucibacter soli gen. nov., sp. nov., a new member of the family Chitinophagaceae producing mucin.</title>
        <authorList>
            <person name="Kim M.-K."/>
            <person name="Park S."/>
            <person name="Kim T.-S."/>
            <person name="Joung Y."/>
            <person name="Han J.-H."/>
            <person name="Kim S.B."/>
        </authorList>
    </citation>
    <scope>NUCLEOTIDE SEQUENCE [LARGE SCALE GENOMIC DNA]</scope>
    <source>
        <strain evidence="1 2">R1-15</strain>
    </source>
</reference>
<accession>A0A2W2B4C3</accession>
<organism evidence="1 2">
    <name type="scientific">Taibaiella soli</name>
    <dbReference type="NCBI Taxonomy" id="1649169"/>
    <lineage>
        <taxon>Bacteria</taxon>
        <taxon>Pseudomonadati</taxon>
        <taxon>Bacteroidota</taxon>
        <taxon>Chitinophagia</taxon>
        <taxon>Chitinophagales</taxon>
        <taxon>Chitinophagaceae</taxon>
        <taxon>Taibaiella</taxon>
    </lineage>
</organism>
<dbReference type="Proteomes" id="UP000248745">
    <property type="component" value="Unassembled WGS sequence"/>
</dbReference>
<sequence>MFSISDIRLDMLATHYVGNKANGEDIYISKELVELESHELKSVLLQYFLTPFQEAASFHFWHASDLKLHEIMHFASAIFDNPDEFALQSANIARHLHEATNLPNIKSGEVHIAYFKGCPVDGKMVDAIGIYKTESKEKFLKINQTRGGYLFEPDEGVNPNKMDKGCLIFNIEREEGYRVHVVDKTNKGNEAQFWKDIFLKVRASADEYHTTHDYLKLCKEFIVDQIPGEYEVTKVEQIDYLNKSVDYFKKKEEFNKEEFEQEVFKIPELIDSFRKYEKQFEENYEVEFANNFDISSQAVKKQSRVFKSVLKLDKNFHVYIHGNSDMIEKGYDPQVGMNYYKIYFEEEN</sequence>
<name>A0A2W2B4C3_9BACT</name>
<dbReference type="EMBL" id="QKTW01000027">
    <property type="protein sequence ID" value="PZF71109.1"/>
    <property type="molecule type" value="Genomic_DNA"/>
</dbReference>
<gene>
    <name evidence="1" type="ORF">DN068_20650</name>
</gene>
<keyword evidence="2" id="KW-1185">Reference proteome</keyword>
<dbReference type="OrthoDB" id="9153118at2"/>
<dbReference type="InterPro" id="IPR007358">
    <property type="entry name" value="Nucleoid_associated_NdpA"/>
</dbReference>
<protein>
    <submittedName>
        <fullName evidence="1">Nucleoid-associated protein</fullName>
    </submittedName>
</protein>
<proteinExistence type="predicted"/>
<dbReference type="AlphaFoldDB" id="A0A2W2B4C3"/>
<comment type="caution">
    <text evidence="1">The sequence shown here is derived from an EMBL/GenBank/DDBJ whole genome shotgun (WGS) entry which is preliminary data.</text>
</comment>
<evidence type="ECO:0000313" key="2">
    <source>
        <dbReference type="Proteomes" id="UP000248745"/>
    </source>
</evidence>